<dbReference type="Proteomes" id="UP001321486">
    <property type="component" value="Chromosome"/>
</dbReference>
<protein>
    <recommendedName>
        <fullName evidence="3">Aminoglycoside phosphotransferase family protein</fullName>
    </recommendedName>
</protein>
<dbReference type="Gene3D" id="3.30.200.20">
    <property type="entry name" value="Phosphorylase Kinase, domain 1"/>
    <property type="match status" value="1"/>
</dbReference>
<gene>
    <name evidence="1" type="ORF">GCM10025867_35970</name>
</gene>
<keyword evidence="2" id="KW-1185">Reference proteome</keyword>
<sequence>MGTTNPSRTAWPDLPDAVRRHVEETLGGPVTRATSQVDGFSPGSADRVETADGRRAFVKAVERQQNPGAFDLHRREICVMAALPRA</sequence>
<organism evidence="1 2">
    <name type="scientific">Frondihabitans sucicola</name>
    <dbReference type="NCBI Taxonomy" id="1268041"/>
    <lineage>
        <taxon>Bacteria</taxon>
        <taxon>Bacillati</taxon>
        <taxon>Actinomycetota</taxon>
        <taxon>Actinomycetes</taxon>
        <taxon>Micrococcales</taxon>
        <taxon>Microbacteriaceae</taxon>
        <taxon>Frondihabitans</taxon>
    </lineage>
</organism>
<evidence type="ECO:0000313" key="1">
    <source>
        <dbReference type="EMBL" id="BDZ51356.1"/>
    </source>
</evidence>
<accession>A0ABM8GSB8</accession>
<name>A0ABM8GSB8_9MICO</name>
<evidence type="ECO:0000313" key="2">
    <source>
        <dbReference type="Proteomes" id="UP001321486"/>
    </source>
</evidence>
<dbReference type="EMBL" id="AP027732">
    <property type="protein sequence ID" value="BDZ51356.1"/>
    <property type="molecule type" value="Genomic_DNA"/>
</dbReference>
<proteinExistence type="predicted"/>
<reference evidence="2" key="1">
    <citation type="journal article" date="2019" name="Int. J. Syst. Evol. Microbiol.">
        <title>The Global Catalogue of Microorganisms (GCM) 10K type strain sequencing project: providing services to taxonomists for standard genome sequencing and annotation.</title>
        <authorList>
            <consortium name="The Broad Institute Genomics Platform"/>
            <consortium name="The Broad Institute Genome Sequencing Center for Infectious Disease"/>
            <person name="Wu L."/>
            <person name="Ma J."/>
        </authorList>
    </citation>
    <scope>NUCLEOTIDE SEQUENCE [LARGE SCALE GENOMIC DNA]</scope>
    <source>
        <strain evidence="2">NBRC 108728</strain>
    </source>
</reference>
<dbReference type="RefSeq" id="WP_286344135.1">
    <property type="nucleotide sequence ID" value="NZ_AP027732.1"/>
</dbReference>
<evidence type="ECO:0008006" key="3">
    <source>
        <dbReference type="Google" id="ProtNLM"/>
    </source>
</evidence>